<evidence type="ECO:0000313" key="1">
    <source>
        <dbReference type="EMBL" id="GEU75697.1"/>
    </source>
</evidence>
<protein>
    <submittedName>
        <fullName evidence="1">Uncharacterized protein</fullName>
    </submittedName>
</protein>
<accession>A0A6L2MQP9</accession>
<dbReference type="AlphaFoldDB" id="A0A6L2MQP9"/>
<organism evidence="1">
    <name type="scientific">Tanacetum cinerariifolium</name>
    <name type="common">Dalmatian daisy</name>
    <name type="synonym">Chrysanthemum cinerariifolium</name>
    <dbReference type="NCBI Taxonomy" id="118510"/>
    <lineage>
        <taxon>Eukaryota</taxon>
        <taxon>Viridiplantae</taxon>
        <taxon>Streptophyta</taxon>
        <taxon>Embryophyta</taxon>
        <taxon>Tracheophyta</taxon>
        <taxon>Spermatophyta</taxon>
        <taxon>Magnoliopsida</taxon>
        <taxon>eudicotyledons</taxon>
        <taxon>Gunneridae</taxon>
        <taxon>Pentapetalae</taxon>
        <taxon>asterids</taxon>
        <taxon>campanulids</taxon>
        <taxon>Asterales</taxon>
        <taxon>Asteraceae</taxon>
        <taxon>Asteroideae</taxon>
        <taxon>Anthemideae</taxon>
        <taxon>Anthemidinae</taxon>
        <taxon>Tanacetum</taxon>
    </lineage>
</organism>
<sequence length="181" mass="21015">MIIEMLRSRFLNDGEGDSGKFMLLGKQLWGENGAIQTRKRQRELDGHLLEMRKNRMLILLAMVLGILVINQANRLGLSPPPELATFWLTAEEKKRKRTELNKEVFVTENVRVDRMDRNLIPPPRIMPIQGLVTNEPESGIFFMNMNTNIGFQWESEFHLTNQGRLRDCYGDVLKDELCNRS</sequence>
<dbReference type="EMBL" id="BKCJ010007133">
    <property type="protein sequence ID" value="GEU75697.1"/>
    <property type="molecule type" value="Genomic_DNA"/>
</dbReference>
<proteinExistence type="predicted"/>
<comment type="caution">
    <text evidence="1">The sequence shown here is derived from an EMBL/GenBank/DDBJ whole genome shotgun (WGS) entry which is preliminary data.</text>
</comment>
<gene>
    <name evidence="1" type="ORF">Tci_047675</name>
</gene>
<reference evidence="1" key="1">
    <citation type="journal article" date="2019" name="Sci. Rep.">
        <title>Draft genome of Tanacetum cinerariifolium, the natural source of mosquito coil.</title>
        <authorList>
            <person name="Yamashiro T."/>
            <person name="Shiraishi A."/>
            <person name="Satake H."/>
            <person name="Nakayama K."/>
        </authorList>
    </citation>
    <scope>NUCLEOTIDE SEQUENCE</scope>
</reference>
<name>A0A6L2MQP9_TANCI</name>